<keyword evidence="1" id="KW-0378">Hydrolase</keyword>
<keyword evidence="1" id="KW-0547">Nucleotide-binding</keyword>
<sequence length="96" mass="11045">MRFIFSVWALQEGWDNPNVFTICKLASTGKEISKRQQVGRGLRIAVNQAGRRLTHRYFDEDDDKFHDVNKLDVVVSGAEKDFIFGIQKEIQKASQT</sequence>
<organism evidence="1 2">
    <name type="scientific">Candidatus Amphirhobacter heronislandensis</name>
    <dbReference type="NCBI Taxonomy" id="1732024"/>
    <lineage>
        <taxon>Bacteria</taxon>
        <taxon>Pseudomonadati</taxon>
        <taxon>Pseudomonadota</taxon>
        <taxon>Gammaproteobacteria</taxon>
        <taxon>Candidatus Tethybacterales</taxon>
        <taxon>Candidatus Tethybacteraceae</taxon>
        <taxon>Candidatus Amphirhobacter</taxon>
    </lineage>
</organism>
<dbReference type="GO" id="GO:0004386">
    <property type="term" value="F:helicase activity"/>
    <property type="evidence" value="ECO:0007669"/>
    <property type="project" value="UniProtKB-KW"/>
</dbReference>
<proteinExistence type="predicted"/>
<gene>
    <name evidence="1" type="ORF">ISN26_01280</name>
</gene>
<dbReference type="AlphaFoldDB" id="A0A930XXE1"/>
<name>A0A930XXE1_9GAMM</name>
<dbReference type="Gene3D" id="3.40.50.300">
    <property type="entry name" value="P-loop containing nucleotide triphosphate hydrolases"/>
    <property type="match status" value="1"/>
</dbReference>
<dbReference type="InterPro" id="IPR027417">
    <property type="entry name" value="P-loop_NTPase"/>
</dbReference>
<accession>A0A930XXE1</accession>
<keyword evidence="1" id="KW-0347">Helicase</keyword>
<protein>
    <submittedName>
        <fullName evidence="1">DEAD/DEAH box helicase</fullName>
    </submittedName>
</protein>
<dbReference type="EMBL" id="JADHEI010000026">
    <property type="protein sequence ID" value="MBF2734723.1"/>
    <property type="molecule type" value="Genomic_DNA"/>
</dbReference>
<evidence type="ECO:0000313" key="1">
    <source>
        <dbReference type="EMBL" id="MBF2734723.1"/>
    </source>
</evidence>
<dbReference type="Proteomes" id="UP000604381">
    <property type="component" value="Unassembled WGS sequence"/>
</dbReference>
<evidence type="ECO:0000313" key="2">
    <source>
        <dbReference type="Proteomes" id="UP000604381"/>
    </source>
</evidence>
<feature type="non-terminal residue" evidence="1">
    <location>
        <position position="96"/>
    </location>
</feature>
<keyword evidence="1" id="KW-0067">ATP-binding</keyword>
<reference evidence="1" key="1">
    <citation type="submission" date="2020-10" db="EMBL/GenBank/DDBJ databases">
        <title>An improved Amphimedon queenslandica hologenome assembly reveals how three proteobacterial symbionts can extend the metabolic phenotypic of their marine sponge host.</title>
        <authorList>
            <person name="Degnan B."/>
            <person name="Degnan S."/>
            <person name="Xiang X."/>
        </authorList>
    </citation>
    <scope>NUCLEOTIDE SEQUENCE</scope>
    <source>
        <strain evidence="1">AqS2</strain>
    </source>
</reference>
<comment type="caution">
    <text evidence="1">The sequence shown here is derived from an EMBL/GenBank/DDBJ whole genome shotgun (WGS) entry which is preliminary data.</text>
</comment>
<keyword evidence="2" id="KW-1185">Reference proteome</keyword>